<dbReference type="Pfam" id="PF00627">
    <property type="entry name" value="UBA"/>
    <property type="match status" value="1"/>
</dbReference>
<sequence length="272" mass="27716">MVAPGPITPARRRCIAALLHRAATRALTPLKNMGFQDWQCRLAVMRFGGNVDAAVSWLVEGGAGSGRDVEAEARRCALEGAPLDVTRELESLREVYTLGFDQTSVDEAIAEKSGDMHAAVCGLFTRGRDRDGGGYVSSGAGTGTSSAHAPSTPSENSPTNTTRRTSGTNGGGSSSASEVGDFSHAHPPPPLGSASESNSNNSQQSAYGLFSGGGGGGGSPAVSRMSHLFGSGADEDATTQQQQQQQPPSASGSLFSGGSLFGNGSYSLFGGN</sequence>
<gene>
    <name evidence="3" type="ORF">MICPUCDRAFT_65455</name>
</gene>
<dbReference type="AlphaFoldDB" id="C1MVS9"/>
<dbReference type="InterPro" id="IPR015940">
    <property type="entry name" value="UBA"/>
</dbReference>
<feature type="compositionally biased region" description="Low complexity" evidence="1">
    <location>
        <begin position="240"/>
        <end position="262"/>
    </location>
</feature>
<dbReference type="SUPFAM" id="SSF46934">
    <property type="entry name" value="UBA-like"/>
    <property type="match status" value="1"/>
</dbReference>
<feature type="compositionally biased region" description="Low complexity" evidence="1">
    <location>
        <begin position="143"/>
        <end position="167"/>
    </location>
</feature>
<dbReference type="EMBL" id="GG663741">
    <property type="protein sequence ID" value="EEH55754.1"/>
    <property type="molecule type" value="Genomic_DNA"/>
</dbReference>
<evidence type="ECO:0000313" key="4">
    <source>
        <dbReference type="Proteomes" id="UP000001876"/>
    </source>
</evidence>
<reference evidence="3 4" key="1">
    <citation type="journal article" date="2009" name="Science">
        <title>Green evolution and dynamic adaptations revealed by genomes of the marine picoeukaryotes Micromonas.</title>
        <authorList>
            <person name="Worden A.Z."/>
            <person name="Lee J.H."/>
            <person name="Mock T."/>
            <person name="Rouze P."/>
            <person name="Simmons M.P."/>
            <person name="Aerts A.L."/>
            <person name="Allen A.E."/>
            <person name="Cuvelier M.L."/>
            <person name="Derelle E."/>
            <person name="Everett M.V."/>
            <person name="Foulon E."/>
            <person name="Grimwood J."/>
            <person name="Gundlach H."/>
            <person name="Henrissat B."/>
            <person name="Napoli C."/>
            <person name="McDonald S.M."/>
            <person name="Parker M.S."/>
            <person name="Rombauts S."/>
            <person name="Salamov A."/>
            <person name="Von Dassow P."/>
            <person name="Badger J.H."/>
            <person name="Coutinho P.M."/>
            <person name="Demir E."/>
            <person name="Dubchak I."/>
            <person name="Gentemann C."/>
            <person name="Eikrem W."/>
            <person name="Gready J.E."/>
            <person name="John U."/>
            <person name="Lanier W."/>
            <person name="Lindquist E.A."/>
            <person name="Lucas S."/>
            <person name="Mayer K.F."/>
            <person name="Moreau H."/>
            <person name="Not F."/>
            <person name="Otillar R."/>
            <person name="Panaud O."/>
            <person name="Pangilinan J."/>
            <person name="Paulsen I."/>
            <person name="Piegu B."/>
            <person name="Poliakov A."/>
            <person name="Robbens S."/>
            <person name="Schmutz J."/>
            <person name="Toulza E."/>
            <person name="Wyss T."/>
            <person name="Zelensky A."/>
            <person name="Zhou K."/>
            <person name="Armbrust E.V."/>
            <person name="Bhattacharya D."/>
            <person name="Goodenough U.W."/>
            <person name="Van de Peer Y."/>
            <person name="Grigoriev I.V."/>
        </authorList>
    </citation>
    <scope>NUCLEOTIDE SEQUENCE [LARGE SCALE GENOMIC DNA]</scope>
    <source>
        <strain evidence="3 4">CCMP1545</strain>
    </source>
</reference>
<dbReference type="RefSeq" id="XP_003059802.1">
    <property type="nucleotide sequence ID" value="XM_003059756.1"/>
</dbReference>
<accession>C1MVS9</accession>
<protein>
    <submittedName>
        <fullName evidence="3">Predicted protein</fullName>
    </submittedName>
</protein>
<evidence type="ECO:0000313" key="3">
    <source>
        <dbReference type="EMBL" id="EEH55754.1"/>
    </source>
</evidence>
<dbReference type="PROSITE" id="PS50030">
    <property type="entry name" value="UBA"/>
    <property type="match status" value="2"/>
</dbReference>
<feature type="region of interest" description="Disordered" evidence="1">
    <location>
        <begin position="131"/>
        <end position="262"/>
    </location>
</feature>
<dbReference type="InterPro" id="IPR009060">
    <property type="entry name" value="UBA-like_sf"/>
</dbReference>
<dbReference type="OrthoDB" id="515654at2759"/>
<evidence type="ECO:0000256" key="1">
    <source>
        <dbReference type="SAM" id="MobiDB-lite"/>
    </source>
</evidence>
<feature type="compositionally biased region" description="Gly residues" evidence="1">
    <location>
        <begin position="210"/>
        <end position="219"/>
    </location>
</feature>
<feature type="compositionally biased region" description="Low complexity" evidence="1">
    <location>
        <begin position="193"/>
        <end position="206"/>
    </location>
</feature>
<dbReference type="Proteomes" id="UP000001876">
    <property type="component" value="Unassembled WGS sequence"/>
</dbReference>
<dbReference type="GeneID" id="9685241"/>
<feature type="domain" description="UBA" evidence="2">
    <location>
        <begin position="21"/>
        <end position="61"/>
    </location>
</feature>
<name>C1MVS9_MICPC</name>
<organism evidence="4">
    <name type="scientific">Micromonas pusilla (strain CCMP1545)</name>
    <name type="common">Picoplanktonic green alga</name>
    <dbReference type="NCBI Taxonomy" id="564608"/>
    <lineage>
        <taxon>Eukaryota</taxon>
        <taxon>Viridiplantae</taxon>
        <taxon>Chlorophyta</taxon>
        <taxon>Mamiellophyceae</taxon>
        <taxon>Mamiellales</taxon>
        <taxon>Mamiellaceae</taxon>
        <taxon>Micromonas</taxon>
    </lineage>
</organism>
<feature type="domain" description="UBA" evidence="2">
    <location>
        <begin position="84"/>
        <end position="126"/>
    </location>
</feature>
<keyword evidence="4" id="KW-1185">Reference proteome</keyword>
<proteinExistence type="predicted"/>
<evidence type="ECO:0000259" key="2">
    <source>
        <dbReference type="PROSITE" id="PS50030"/>
    </source>
</evidence>
<dbReference type="KEGG" id="mpp:MICPUCDRAFT_65455"/>
<dbReference type="Gene3D" id="1.10.8.10">
    <property type="entry name" value="DNA helicase RuvA subunit, C-terminal domain"/>
    <property type="match status" value="1"/>
</dbReference>
<feature type="compositionally biased region" description="Gly residues" evidence="1">
    <location>
        <begin position="133"/>
        <end position="142"/>
    </location>
</feature>